<name>A0ABT0NHH1_9FIRM</name>
<accession>A0ABT0NHH1</accession>
<reference evidence="2 3" key="1">
    <citation type="submission" date="2019-03" db="EMBL/GenBank/DDBJ databases">
        <authorList>
            <person name="Molinero N."/>
            <person name="Sanchez B."/>
            <person name="Walker A."/>
            <person name="Duncan S."/>
            <person name="Delgado S."/>
            <person name="Margolles A."/>
        </authorList>
    </citation>
    <scope>NUCLEOTIDE SEQUENCE [LARGE SCALE GENOMIC DNA]</scope>
    <source>
        <strain evidence="2 3">IPLA60002</strain>
    </source>
</reference>
<feature type="transmembrane region" description="Helical" evidence="1">
    <location>
        <begin position="25"/>
        <end position="43"/>
    </location>
</feature>
<proteinExistence type="predicted"/>
<keyword evidence="1" id="KW-0472">Membrane</keyword>
<keyword evidence="1" id="KW-0812">Transmembrane</keyword>
<protein>
    <submittedName>
        <fullName evidence="2">Uncharacterized protein</fullName>
    </submittedName>
</protein>
<evidence type="ECO:0000256" key="1">
    <source>
        <dbReference type="SAM" id="Phobius"/>
    </source>
</evidence>
<dbReference type="Proteomes" id="UP001056693">
    <property type="component" value="Unassembled WGS sequence"/>
</dbReference>
<feature type="transmembrane region" description="Helical" evidence="1">
    <location>
        <begin position="55"/>
        <end position="74"/>
    </location>
</feature>
<dbReference type="RefSeq" id="WP_249376716.1">
    <property type="nucleotide sequence ID" value="NZ_SNUZ01000009.1"/>
</dbReference>
<sequence>MNVILANAELQKEFIGYVMQKTSTAFLFIANLDIFFTVIHMLYNYFKFSKVEDLGCVMPLFVLVTYAIYCSSIGVDEALFYSLLSLTSLSATHSFLTIWND</sequence>
<keyword evidence="1" id="KW-1133">Transmembrane helix</keyword>
<dbReference type="EMBL" id="SNUZ01000009">
    <property type="protein sequence ID" value="MCL3787705.1"/>
    <property type="molecule type" value="Genomic_DNA"/>
</dbReference>
<evidence type="ECO:0000313" key="2">
    <source>
        <dbReference type="EMBL" id="MCL3787705.1"/>
    </source>
</evidence>
<evidence type="ECO:0000313" key="3">
    <source>
        <dbReference type="Proteomes" id="UP001056693"/>
    </source>
</evidence>
<organism evidence="2 3">
    <name type="scientific">Ruminococcus bromii</name>
    <dbReference type="NCBI Taxonomy" id="40518"/>
    <lineage>
        <taxon>Bacteria</taxon>
        <taxon>Bacillati</taxon>
        <taxon>Bacillota</taxon>
        <taxon>Clostridia</taxon>
        <taxon>Eubacteriales</taxon>
        <taxon>Oscillospiraceae</taxon>
        <taxon>Ruminococcus</taxon>
    </lineage>
</organism>
<gene>
    <name evidence="2" type="ORF">E2N93_06750</name>
</gene>
<comment type="caution">
    <text evidence="2">The sequence shown here is derived from an EMBL/GenBank/DDBJ whole genome shotgun (WGS) entry which is preliminary data.</text>
</comment>
<keyword evidence="3" id="KW-1185">Reference proteome</keyword>